<name>A0A9D3VI14_9ROSI</name>
<organism evidence="1 2">
    <name type="scientific">Gossypium stocksii</name>
    <dbReference type="NCBI Taxonomy" id="47602"/>
    <lineage>
        <taxon>Eukaryota</taxon>
        <taxon>Viridiplantae</taxon>
        <taxon>Streptophyta</taxon>
        <taxon>Embryophyta</taxon>
        <taxon>Tracheophyta</taxon>
        <taxon>Spermatophyta</taxon>
        <taxon>Magnoliopsida</taxon>
        <taxon>eudicotyledons</taxon>
        <taxon>Gunneridae</taxon>
        <taxon>Pentapetalae</taxon>
        <taxon>rosids</taxon>
        <taxon>malvids</taxon>
        <taxon>Malvales</taxon>
        <taxon>Malvaceae</taxon>
        <taxon>Malvoideae</taxon>
        <taxon>Gossypium</taxon>
    </lineage>
</organism>
<accession>A0A9D3VI14</accession>
<dbReference type="AlphaFoldDB" id="A0A9D3VI14"/>
<evidence type="ECO:0000313" key="2">
    <source>
        <dbReference type="Proteomes" id="UP000828251"/>
    </source>
</evidence>
<dbReference type="EMBL" id="JAIQCV010000007">
    <property type="protein sequence ID" value="KAH1083640.1"/>
    <property type="molecule type" value="Genomic_DNA"/>
</dbReference>
<reference evidence="1 2" key="1">
    <citation type="journal article" date="2021" name="Plant Biotechnol. J.">
        <title>Multi-omics assisted identification of the key and species-specific regulatory components of drought-tolerant mechanisms in Gossypium stocksii.</title>
        <authorList>
            <person name="Yu D."/>
            <person name="Ke L."/>
            <person name="Zhang D."/>
            <person name="Wu Y."/>
            <person name="Sun Y."/>
            <person name="Mei J."/>
            <person name="Sun J."/>
            <person name="Sun Y."/>
        </authorList>
    </citation>
    <scope>NUCLEOTIDE SEQUENCE [LARGE SCALE GENOMIC DNA]</scope>
    <source>
        <strain evidence="2">cv. E1</strain>
        <tissue evidence="1">Leaf</tissue>
    </source>
</reference>
<comment type="caution">
    <text evidence="1">The sequence shown here is derived from an EMBL/GenBank/DDBJ whole genome shotgun (WGS) entry which is preliminary data.</text>
</comment>
<sequence length="107" mass="11893">MANHAIAHTNGEQSKCESLGRQLFGEQSHELLICELFGGQLKCKNAGGLFILDELGRLSNKVWYETEWQIENGPAGLVVRWSGKVLGVFNLSPGIRKEELYFALCVV</sequence>
<dbReference type="Proteomes" id="UP000828251">
    <property type="component" value="Unassembled WGS sequence"/>
</dbReference>
<evidence type="ECO:0000313" key="1">
    <source>
        <dbReference type="EMBL" id="KAH1083640.1"/>
    </source>
</evidence>
<proteinExistence type="predicted"/>
<keyword evidence="2" id="KW-1185">Reference proteome</keyword>
<gene>
    <name evidence="1" type="ORF">J1N35_023401</name>
</gene>
<protein>
    <submittedName>
        <fullName evidence="1">Uncharacterized protein</fullName>
    </submittedName>
</protein>